<keyword evidence="4" id="KW-0808">Transferase</keyword>
<evidence type="ECO:0000256" key="2">
    <source>
        <dbReference type="SAM" id="MobiDB-lite"/>
    </source>
</evidence>
<dbReference type="EMBL" id="UESZ01000001">
    <property type="protein sequence ID" value="SSA36091.1"/>
    <property type="molecule type" value="Genomic_DNA"/>
</dbReference>
<dbReference type="SUPFAM" id="SSF46785">
    <property type="entry name" value="Winged helix' DNA-binding domain"/>
    <property type="match status" value="1"/>
</dbReference>
<dbReference type="Pfam" id="PF00480">
    <property type="entry name" value="ROK"/>
    <property type="match status" value="1"/>
</dbReference>
<gene>
    <name evidence="4" type="ORF">SAMN04489750_3471</name>
</gene>
<dbReference type="InterPro" id="IPR005471">
    <property type="entry name" value="Tscrpt_reg_IclR_N"/>
</dbReference>
<name>A0A2Y8ZUX2_9MICO</name>
<accession>A0A2Y8ZUX2</accession>
<dbReference type="Gene3D" id="3.30.420.40">
    <property type="match status" value="2"/>
</dbReference>
<dbReference type="InterPro" id="IPR036390">
    <property type="entry name" value="WH_DNA-bd_sf"/>
</dbReference>
<dbReference type="InterPro" id="IPR012318">
    <property type="entry name" value="HTH_CRP"/>
</dbReference>
<evidence type="ECO:0000256" key="1">
    <source>
        <dbReference type="ARBA" id="ARBA00006479"/>
    </source>
</evidence>
<evidence type="ECO:0000259" key="3">
    <source>
        <dbReference type="SMART" id="SM00419"/>
    </source>
</evidence>
<dbReference type="InterPro" id="IPR036388">
    <property type="entry name" value="WH-like_DNA-bd_sf"/>
</dbReference>
<feature type="region of interest" description="Disordered" evidence="2">
    <location>
        <begin position="1"/>
        <end position="20"/>
    </location>
</feature>
<dbReference type="GO" id="GO:0006355">
    <property type="term" value="P:regulation of DNA-templated transcription"/>
    <property type="evidence" value="ECO:0007669"/>
    <property type="project" value="InterPro"/>
</dbReference>
<dbReference type="PANTHER" id="PTHR18964:SF149">
    <property type="entry name" value="BIFUNCTIONAL UDP-N-ACETYLGLUCOSAMINE 2-EPIMERASE_N-ACETYLMANNOSAMINE KINASE"/>
    <property type="match status" value="1"/>
</dbReference>
<dbReference type="InterPro" id="IPR049874">
    <property type="entry name" value="ROK_cs"/>
</dbReference>
<dbReference type="Proteomes" id="UP000250028">
    <property type="component" value="Unassembled WGS sequence"/>
</dbReference>
<sequence length="372" mass="38594">MSTQGASPRREVRGRRDAAKVLPGDARAHNRSLVLQGLFDDGPLSRADLARHTGLTRVTISELVASLIEDGLVAEVGTRTESRQGKPATLVDLAPEGPVVIALDLSGDHLVSGALVDLGGAILSRHSKPIVDLQYAVADIIEVATALVGLSTRPVLGIGIGTPGIVDVSGAVVVAPNLGWENLDLAKRVSSWTGLPTYVQNDANAATLAEGTFGEGDNNGLFLVTIGAGVGGGVLIDGRPLVGPLQSSGEIGHVVVEPNGPECACGNHGCLETYLSANALRQADEEGRRRAGQLLGTVITPVVTTLGIADVVFYGDADLLDGPVIEATRTALAFQTLPFVAQRIQVRQVPRSAEHVLTGAAAHVRYRELGVV</sequence>
<dbReference type="PROSITE" id="PS01125">
    <property type="entry name" value="ROK"/>
    <property type="match status" value="1"/>
</dbReference>
<organism evidence="4 5">
    <name type="scientific">Branchiibius hedensis</name>
    <dbReference type="NCBI Taxonomy" id="672460"/>
    <lineage>
        <taxon>Bacteria</taxon>
        <taxon>Bacillati</taxon>
        <taxon>Actinomycetota</taxon>
        <taxon>Actinomycetes</taxon>
        <taxon>Micrococcales</taxon>
        <taxon>Dermacoccaceae</taxon>
        <taxon>Branchiibius</taxon>
    </lineage>
</organism>
<dbReference type="OrthoDB" id="9810372at2"/>
<dbReference type="AlphaFoldDB" id="A0A2Y8ZUX2"/>
<reference evidence="5" key="1">
    <citation type="submission" date="2016-10" db="EMBL/GenBank/DDBJ databases">
        <authorList>
            <person name="Varghese N."/>
            <person name="Submissions S."/>
        </authorList>
    </citation>
    <scope>NUCLEOTIDE SEQUENCE [LARGE SCALE GENOMIC DNA]</scope>
    <source>
        <strain evidence="5">DSM 22951</strain>
    </source>
</reference>
<dbReference type="SUPFAM" id="SSF53067">
    <property type="entry name" value="Actin-like ATPase domain"/>
    <property type="match status" value="1"/>
</dbReference>
<protein>
    <submittedName>
        <fullName evidence="4">Sugar kinase of the NBD/HSP70 family, may contain an N-terminal HTH domain</fullName>
    </submittedName>
</protein>
<feature type="compositionally biased region" description="Basic and acidic residues" evidence="2">
    <location>
        <begin position="8"/>
        <end position="19"/>
    </location>
</feature>
<dbReference type="PANTHER" id="PTHR18964">
    <property type="entry name" value="ROK (REPRESSOR, ORF, KINASE) FAMILY"/>
    <property type="match status" value="1"/>
</dbReference>
<dbReference type="Pfam" id="PF09339">
    <property type="entry name" value="HTH_IclR"/>
    <property type="match status" value="1"/>
</dbReference>
<dbReference type="RefSeq" id="WP_109687807.1">
    <property type="nucleotide sequence ID" value="NZ_QGDN01000001.1"/>
</dbReference>
<dbReference type="Gene3D" id="1.10.10.10">
    <property type="entry name" value="Winged helix-like DNA-binding domain superfamily/Winged helix DNA-binding domain"/>
    <property type="match status" value="1"/>
</dbReference>
<keyword evidence="5" id="KW-1185">Reference proteome</keyword>
<evidence type="ECO:0000313" key="4">
    <source>
        <dbReference type="EMBL" id="SSA36091.1"/>
    </source>
</evidence>
<dbReference type="InterPro" id="IPR000600">
    <property type="entry name" value="ROK"/>
</dbReference>
<dbReference type="InterPro" id="IPR043129">
    <property type="entry name" value="ATPase_NBD"/>
</dbReference>
<dbReference type="GO" id="GO:0016301">
    <property type="term" value="F:kinase activity"/>
    <property type="evidence" value="ECO:0007669"/>
    <property type="project" value="UniProtKB-KW"/>
</dbReference>
<keyword evidence="4" id="KW-0418">Kinase</keyword>
<evidence type="ECO:0000313" key="5">
    <source>
        <dbReference type="Proteomes" id="UP000250028"/>
    </source>
</evidence>
<dbReference type="GO" id="GO:0003677">
    <property type="term" value="F:DNA binding"/>
    <property type="evidence" value="ECO:0007669"/>
    <property type="project" value="InterPro"/>
</dbReference>
<proteinExistence type="inferred from homology"/>
<feature type="domain" description="HTH crp-type" evidence="3">
    <location>
        <begin position="29"/>
        <end position="92"/>
    </location>
</feature>
<dbReference type="SMART" id="SM00419">
    <property type="entry name" value="HTH_CRP"/>
    <property type="match status" value="1"/>
</dbReference>
<comment type="similarity">
    <text evidence="1">Belongs to the ROK (NagC/XylR) family.</text>
</comment>